<keyword evidence="4" id="KW-1185">Reference proteome</keyword>
<feature type="compositionally biased region" description="Polar residues" evidence="2">
    <location>
        <begin position="12"/>
        <end position="21"/>
    </location>
</feature>
<evidence type="ECO:0000313" key="4">
    <source>
        <dbReference type="Proteomes" id="UP000076078"/>
    </source>
</evidence>
<dbReference type="Proteomes" id="UP000076078">
    <property type="component" value="Unassembled WGS sequence"/>
</dbReference>
<evidence type="ECO:0000256" key="1">
    <source>
        <dbReference type="SAM" id="Coils"/>
    </source>
</evidence>
<evidence type="ECO:0000256" key="2">
    <source>
        <dbReference type="SAM" id="MobiDB-lite"/>
    </source>
</evidence>
<sequence length="223" mass="25985">MEDINENDDHQYNTTPPSGNSMRFVLRSTETSPFKKDYSSPYQQQQQQQPEQLTEIGDNNIMKYLDEKLASFYENQTTFSIDTNNYVQKPKTINQQAKPQPISFNTQQQQSQQQKSYNSTSTYVPPQPTQQYNQTPVPPYSNFIDIDQFQSSNSKENQIISNLNSIIKSIKKEIEELKSIRNWLVVNQPSGLSDDLKKLEYQINNKSNQIEKIEQTKRLILSK</sequence>
<dbReference type="OMA" id="INDRTSD"/>
<reference evidence="3 4" key="1">
    <citation type="submission" date="2015-12" db="EMBL/GenBank/DDBJ databases">
        <title>Dictyostelia acquired genes for synthesis and detection of signals that induce cell-type specialization by lateral gene transfer from prokaryotes.</title>
        <authorList>
            <person name="Gloeckner G."/>
            <person name="Schaap P."/>
        </authorList>
    </citation>
    <scope>NUCLEOTIDE SEQUENCE [LARGE SCALE GENOMIC DNA]</scope>
    <source>
        <strain evidence="3 4">TK</strain>
    </source>
</reference>
<feature type="compositionally biased region" description="Low complexity" evidence="2">
    <location>
        <begin position="105"/>
        <end position="125"/>
    </location>
</feature>
<evidence type="ECO:0000313" key="3">
    <source>
        <dbReference type="EMBL" id="KYQ93876.1"/>
    </source>
</evidence>
<gene>
    <name evidence="3" type="ORF">DLAC_05277</name>
</gene>
<dbReference type="AlphaFoldDB" id="A0A151ZIU6"/>
<organism evidence="3 4">
    <name type="scientific">Tieghemostelium lacteum</name>
    <name type="common">Slime mold</name>
    <name type="synonym">Dictyostelium lacteum</name>
    <dbReference type="NCBI Taxonomy" id="361077"/>
    <lineage>
        <taxon>Eukaryota</taxon>
        <taxon>Amoebozoa</taxon>
        <taxon>Evosea</taxon>
        <taxon>Eumycetozoa</taxon>
        <taxon>Dictyostelia</taxon>
        <taxon>Dictyosteliales</taxon>
        <taxon>Raperosteliaceae</taxon>
        <taxon>Tieghemostelium</taxon>
    </lineage>
</organism>
<comment type="caution">
    <text evidence="3">The sequence shown here is derived from an EMBL/GenBank/DDBJ whole genome shotgun (WGS) entry which is preliminary data.</text>
</comment>
<dbReference type="EMBL" id="LODT01000025">
    <property type="protein sequence ID" value="KYQ93876.1"/>
    <property type="molecule type" value="Genomic_DNA"/>
</dbReference>
<name>A0A151ZIU6_TIELA</name>
<keyword evidence="1" id="KW-0175">Coiled coil</keyword>
<proteinExistence type="predicted"/>
<accession>A0A151ZIU6</accession>
<protein>
    <submittedName>
        <fullName evidence="3">Centrosomal protein 39 kDa</fullName>
    </submittedName>
</protein>
<feature type="coiled-coil region" evidence="1">
    <location>
        <begin position="160"/>
        <end position="216"/>
    </location>
</feature>
<dbReference type="InParanoid" id="A0A151ZIU6"/>
<feature type="region of interest" description="Disordered" evidence="2">
    <location>
        <begin position="100"/>
        <end position="125"/>
    </location>
</feature>
<feature type="region of interest" description="Disordered" evidence="2">
    <location>
        <begin position="1"/>
        <end position="56"/>
    </location>
</feature>